<name>A0A317WN41_9EURO</name>
<feature type="transmembrane region" description="Helical" evidence="1">
    <location>
        <begin position="185"/>
        <end position="209"/>
    </location>
</feature>
<protein>
    <submittedName>
        <fullName evidence="2">Uncharacterized protein</fullName>
    </submittedName>
</protein>
<keyword evidence="1" id="KW-1133">Transmembrane helix</keyword>
<comment type="caution">
    <text evidence="2">The sequence shown here is derived from an EMBL/GenBank/DDBJ whole genome shotgun (WGS) entry which is preliminary data.</text>
</comment>
<gene>
    <name evidence="2" type="ORF">BO70DRAFT_200925</name>
</gene>
<keyword evidence="1" id="KW-0472">Membrane</keyword>
<dbReference type="OrthoDB" id="4356293at2759"/>
<keyword evidence="1" id="KW-0812">Transmembrane</keyword>
<dbReference type="AlphaFoldDB" id="A0A317WN41"/>
<accession>A0A317WN41</accession>
<dbReference type="Proteomes" id="UP000247233">
    <property type="component" value="Unassembled WGS sequence"/>
</dbReference>
<evidence type="ECO:0000256" key="1">
    <source>
        <dbReference type="SAM" id="Phobius"/>
    </source>
</evidence>
<sequence length="252" mass="26466">MSTQGFENCVAGTWYGFTRTEFNPGDTLNLQWGAIDDGSTPLNISLGRAGGSIIDEIVVGAKFTQTSALYQLVVNETANCTLEQYSWAIPGDLNVTDPEYQIGLFNASVELGADGIALFGWQSWSPDFYIQEANASSTATATATNTMAMTAMTSATTASSTSSAPSSSSSATSHTHTHTSSVNTVAIGAGVGVGAAALAGICFGVLYFLRRRRKTRALSQRSGNVTDLPAYELPVPTKQSLPGGYRTYELAA</sequence>
<reference evidence="2 3" key="1">
    <citation type="submission" date="2016-12" db="EMBL/GenBank/DDBJ databases">
        <title>The genomes of Aspergillus section Nigri reveals drivers in fungal speciation.</title>
        <authorList>
            <consortium name="DOE Joint Genome Institute"/>
            <person name="Vesth T.C."/>
            <person name="Nybo J."/>
            <person name="Theobald S."/>
            <person name="Brandl J."/>
            <person name="Frisvad J.C."/>
            <person name="Nielsen K.F."/>
            <person name="Lyhne E.K."/>
            <person name="Kogle M.E."/>
            <person name="Kuo A."/>
            <person name="Riley R."/>
            <person name="Clum A."/>
            <person name="Nolan M."/>
            <person name="Lipzen A."/>
            <person name="Salamov A."/>
            <person name="Henrissat B."/>
            <person name="Wiebenga A."/>
            <person name="De Vries R.P."/>
            <person name="Grigoriev I.V."/>
            <person name="Mortensen U.H."/>
            <person name="Andersen M.R."/>
            <person name="Baker S.E."/>
        </authorList>
    </citation>
    <scope>NUCLEOTIDE SEQUENCE [LARGE SCALE GENOMIC DNA]</scope>
    <source>
        <strain evidence="2 3">CBS 117.55</strain>
    </source>
</reference>
<dbReference type="VEuPathDB" id="FungiDB:BO70DRAFT_200925"/>
<proteinExistence type="predicted"/>
<evidence type="ECO:0000313" key="3">
    <source>
        <dbReference type="Proteomes" id="UP000247233"/>
    </source>
</evidence>
<organism evidence="2 3">
    <name type="scientific">Aspergillus heteromorphus CBS 117.55</name>
    <dbReference type="NCBI Taxonomy" id="1448321"/>
    <lineage>
        <taxon>Eukaryota</taxon>
        <taxon>Fungi</taxon>
        <taxon>Dikarya</taxon>
        <taxon>Ascomycota</taxon>
        <taxon>Pezizomycotina</taxon>
        <taxon>Eurotiomycetes</taxon>
        <taxon>Eurotiomycetidae</taxon>
        <taxon>Eurotiales</taxon>
        <taxon>Aspergillaceae</taxon>
        <taxon>Aspergillus</taxon>
        <taxon>Aspergillus subgen. Circumdati</taxon>
    </lineage>
</organism>
<dbReference type="EMBL" id="MSFL01000006">
    <property type="protein sequence ID" value="PWY87713.1"/>
    <property type="molecule type" value="Genomic_DNA"/>
</dbReference>
<dbReference type="GeneID" id="37060824"/>
<dbReference type="STRING" id="1448321.A0A317WN41"/>
<dbReference type="RefSeq" id="XP_025401596.1">
    <property type="nucleotide sequence ID" value="XM_025538587.1"/>
</dbReference>
<keyword evidence="3" id="KW-1185">Reference proteome</keyword>
<evidence type="ECO:0000313" key="2">
    <source>
        <dbReference type="EMBL" id="PWY87713.1"/>
    </source>
</evidence>